<name>A0A8S1TYH0_PAROT</name>
<dbReference type="Proteomes" id="UP000683925">
    <property type="component" value="Unassembled WGS sequence"/>
</dbReference>
<proteinExistence type="predicted"/>
<evidence type="ECO:0000313" key="3">
    <source>
        <dbReference type="Proteomes" id="UP000683925"/>
    </source>
</evidence>
<accession>A0A8S1TYH0</accession>
<dbReference type="InterPro" id="IPR035400">
    <property type="entry name" value="Urocanase_N"/>
</dbReference>
<dbReference type="EMBL" id="CAJJDP010000032">
    <property type="protein sequence ID" value="CAD8156517.1"/>
    <property type="molecule type" value="Genomic_DNA"/>
</dbReference>
<dbReference type="OrthoDB" id="194468at2759"/>
<organism evidence="2 3">
    <name type="scientific">Paramecium octaurelia</name>
    <dbReference type="NCBI Taxonomy" id="43137"/>
    <lineage>
        <taxon>Eukaryota</taxon>
        <taxon>Sar</taxon>
        <taxon>Alveolata</taxon>
        <taxon>Ciliophora</taxon>
        <taxon>Intramacronucleata</taxon>
        <taxon>Oligohymenophorea</taxon>
        <taxon>Peniculida</taxon>
        <taxon>Parameciidae</taxon>
        <taxon>Paramecium</taxon>
    </lineage>
</organism>
<evidence type="ECO:0000259" key="1">
    <source>
        <dbReference type="Pfam" id="PF17391"/>
    </source>
</evidence>
<sequence>MYRLIPDYEIKVILRYPCKCIQAQVIMHMIMNNLNHEVAQLPHQLITYGYILKICIVKYNESVFQNRAQYHFNNKMFNHRIVSQLS</sequence>
<dbReference type="PANTHER" id="PTHR12216:SF3">
    <property type="entry name" value="UROCANATE HYDRATASE"/>
    <property type="match status" value="1"/>
</dbReference>
<dbReference type="Pfam" id="PF17391">
    <property type="entry name" value="Urocanase_N"/>
    <property type="match status" value="1"/>
</dbReference>
<feature type="domain" description="Urocanase N-terminal" evidence="1">
    <location>
        <begin position="13"/>
        <end position="54"/>
    </location>
</feature>
<gene>
    <name evidence="2" type="ORF">POCTA_138.1.T0320162</name>
</gene>
<dbReference type="PANTHER" id="PTHR12216">
    <property type="entry name" value="UROCANATE HYDRATASE"/>
    <property type="match status" value="1"/>
</dbReference>
<dbReference type="GO" id="GO:0006548">
    <property type="term" value="P:L-histidine catabolic process"/>
    <property type="evidence" value="ECO:0007669"/>
    <property type="project" value="TreeGrafter"/>
</dbReference>
<dbReference type="InterPro" id="IPR023637">
    <property type="entry name" value="Urocanase-like"/>
</dbReference>
<protein>
    <recommendedName>
        <fullName evidence="1">Urocanase N-terminal domain-containing protein</fullName>
    </recommendedName>
</protein>
<keyword evidence="3" id="KW-1185">Reference proteome</keyword>
<dbReference type="GO" id="GO:0016153">
    <property type="term" value="F:urocanate hydratase activity"/>
    <property type="evidence" value="ECO:0007669"/>
    <property type="project" value="TreeGrafter"/>
</dbReference>
<evidence type="ECO:0000313" key="2">
    <source>
        <dbReference type="EMBL" id="CAD8156517.1"/>
    </source>
</evidence>
<reference evidence="2" key="1">
    <citation type="submission" date="2021-01" db="EMBL/GenBank/DDBJ databases">
        <authorList>
            <consortium name="Genoscope - CEA"/>
            <person name="William W."/>
        </authorList>
    </citation>
    <scope>NUCLEOTIDE SEQUENCE</scope>
</reference>
<dbReference type="AlphaFoldDB" id="A0A8S1TYH0"/>
<comment type="caution">
    <text evidence="2">The sequence shown here is derived from an EMBL/GenBank/DDBJ whole genome shotgun (WGS) entry which is preliminary data.</text>
</comment>